<keyword evidence="2" id="KW-1185">Reference proteome</keyword>
<evidence type="ECO:0000313" key="2">
    <source>
        <dbReference type="Proteomes" id="UP000244722"/>
    </source>
</evidence>
<gene>
    <name evidence="1" type="ORF">B9Z19DRAFT_1127108</name>
</gene>
<name>A0A2T6ZRX5_TUBBO</name>
<reference evidence="1 2" key="1">
    <citation type="submission" date="2017-04" db="EMBL/GenBank/DDBJ databases">
        <title>Draft genome sequence of Tuber borchii Vittad., a whitish edible truffle.</title>
        <authorList>
            <consortium name="DOE Joint Genome Institute"/>
            <person name="Murat C."/>
            <person name="Kuo A."/>
            <person name="Barry K.W."/>
            <person name="Clum A."/>
            <person name="Dockter R.B."/>
            <person name="Fauchery L."/>
            <person name="Iotti M."/>
            <person name="Kohler A."/>
            <person name="Labutti K."/>
            <person name="Lindquist E.A."/>
            <person name="Lipzen A."/>
            <person name="Ohm R.A."/>
            <person name="Wang M."/>
            <person name="Grigoriev I.V."/>
            <person name="Zambonelli A."/>
            <person name="Martin F.M."/>
        </authorList>
    </citation>
    <scope>NUCLEOTIDE SEQUENCE [LARGE SCALE GENOMIC DNA]</scope>
    <source>
        <strain evidence="1 2">Tbo3840</strain>
    </source>
</reference>
<sequence>MVNENTLLPDEDHYICTQVVMYQTRATKDSYVNRIMKNVKSSIEKGKLSYAKGTTKIENWKCGRLEQTWDFQLAYLCHCLSKWHSCCLRSKLDSENIKSDQLRWSSFATGSR</sequence>
<accession>A0A2T6ZRX5</accession>
<dbReference type="EMBL" id="NESQ01000126">
    <property type="protein sequence ID" value="PUU78241.1"/>
    <property type="molecule type" value="Genomic_DNA"/>
</dbReference>
<evidence type="ECO:0000313" key="1">
    <source>
        <dbReference type="EMBL" id="PUU78241.1"/>
    </source>
</evidence>
<protein>
    <submittedName>
        <fullName evidence="1">Uncharacterized protein</fullName>
    </submittedName>
</protein>
<dbReference type="Proteomes" id="UP000244722">
    <property type="component" value="Unassembled WGS sequence"/>
</dbReference>
<organism evidence="1 2">
    <name type="scientific">Tuber borchii</name>
    <name type="common">White truffle</name>
    <dbReference type="NCBI Taxonomy" id="42251"/>
    <lineage>
        <taxon>Eukaryota</taxon>
        <taxon>Fungi</taxon>
        <taxon>Dikarya</taxon>
        <taxon>Ascomycota</taxon>
        <taxon>Pezizomycotina</taxon>
        <taxon>Pezizomycetes</taxon>
        <taxon>Pezizales</taxon>
        <taxon>Tuberaceae</taxon>
        <taxon>Tuber</taxon>
    </lineage>
</organism>
<proteinExistence type="predicted"/>
<comment type="caution">
    <text evidence="1">The sequence shown here is derived from an EMBL/GenBank/DDBJ whole genome shotgun (WGS) entry which is preliminary data.</text>
</comment>
<dbReference type="AlphaFoldDB" id="A0A2T6ZRX5"/>